<keyword evidence="3" id="KW-1185">Reference proteome</keyword>
<evidence type="ECO:0000313" key="2">
    <source>
        <dbReference type="EnsemblMetazoa" id="CJA34979c.1"/>
    </source>
</evidence>
<reference evidence="3" key="1">
    <citation type="submission" date="2010-08" db="EMBL/GenBank/DDBJ databases">
        <authorList>
            <consortium name="Caenorhabditis japonica Sequencing Consortium"/>
            <person name="Wilson R.K."/>
        </authorList>
    </citation>
    <scope>NUCLEOTIDE SEQUENCE [LARGE SCALE GENOMIC DNA]</scope>
    <source>
        <strain evidence="3">DF5081</strain>
    </source>
</reference>
<keyword evidence="1" id="KW-1133">Transmembrane helix</keyword>
<accession>A0A8R1EIU9</accession>
<protein>
    <submittedName>
        <fullName evidence="2">Uncharacterized protein</fullName>
    </submittedName>
</protein>
<proteinExistence type="predicted"/>
<feature type="transmembrane region" description="Helical" evidence="1">
    <location>
        <begin position="49"/>
        <end position="67"/>
    </location>
</feature>
<feature type="transmembrane region" description="Helical" evidence="1">
    <location>
        <begin position="107"/>
        <end position="128"/>
    </location>
</feature>
<evidence type="ECO:0000313" key="3">
    <source>
        <dbReference type="Proteomes" id="UP000005237"/>
    </source>
</evidence>
<dbReference type="AlphaFoldDB" id="A0A8R1EIU9"/>
<evidence type="ECO:0000256" key="1">
    <source>
        <dbReference type="SAM" id="Phobius"/>
    </source>
</evidence>
<sequence length="226" mass="25451">MYSRLRSPRGQLPDSYLAATRQLPGSYLAAIWRLSGGYLAAIWRLSGGYLAAIWRLSGGYLAAIWRLSGGYLAAIWRLFGGYLAAIWRLFGGYLAAIWRLFGGYLAAIWRLSGSCLAAIWFDFIPVLFHFGLDALAVHLPDGLFTGPIPFTDRVVTSLNPNAEIRKRRVAITRTSSLNLWIRARGVCCQHLRWDSVRNVRSRLMKDGKPDEYATDEAWNFQFADSP</sequence>
<feature type="transmembrane region" description="Helical" evidence="1">
    <location>
        <begin position="79"/>
        <end position="101"/>
    </location>
</feature>
<organism evidence="2 3">
    <name type="scientific">Caenorhabditis japonica</name>
    <dbReference type="NCBI Taxonomy" id="281687"/>
    <lineage>
        <taxon>Eukaryota</taxon>
        <taxon>Metazoa</taxon>
        <taxon>Ecdysozoa</taxon>
        <taxon>Nematoda</taxon>
        <taxon>Chromadorea</taxon>
        <taxon>Rhabditida</taxon>
        <taxon>Rhabditina</taxon>
        <taxon>Rhabditomorpha</taxon>
        <taxon>Rhabditoidea</taxon>
        <taxon>Rhabditidae</taxon>
        <taxon>Peloderinae</taxon>
        <taxon>Caenorhabditis</taxon>
    </lineage>
</organism>
<reference evidence="2" key="2">
    <citation type="submission" date="2022-06" db="UniProtKB">
        <authorList>
            <consortium name="EnsemblMetazoa"/>
        </authorList>
    </citation>
    <scope>IDENTIFICATION</scope>
    <source>
        <strain evidence="2">DF5081</strain>
    </source>
</reference>
<keyword evidence="1" id="KW-0812">Transmembrane</keyword>
<keyword evidence="1" id="KW-0472">Membrane</keyword>
<name>A0A8R1EIU9_CAEJA</name>
<dbReference type="Proteomes" id="UP000005237">
    <property type="component" value="Unassembled WGS sequence"/>
</dbReference>
<dbReference type="EnsemblMetazoa" id="CJA34979c.1">
    <property type="protein sequence ID" value="CJA34979c.1"/>
    <property type="gene ID" value="WBGene00210826"/>
</dbReference>